<keyword evidence="5" id="KW-0963">Cytoplasm</keyword>
<dbReference type="SUPFAM" id="SSF55424">
    <property type="entry name" value="FAD/NAD-linked reductases, dimerisation (C-terminal) domain"/>
    <property type="match status" value="1"/>
</dbReference>
<dbReference type="PANTHER" id="PTHR22912">
    <property type="entry name" value="DISULFIDE OXIDOREDUCTASE"/>
    <property type="match status" value="1"/>
</dbReference>
<reference evidence="16 17" key="1">
    <citation type="journal article" date="2022" name="bioRxiv">
        <title>Ecology and evolution of chlamydial symbionts of arthropods.</title>
        <authorList>
            <person name="Halter T."/>
            <person name="Koestlbacher S."/>
            <person name="Collingro A."/>
            <person name="Sixt B.S."/>
            <person name="Toenshoff E.R."/>
            <person name="Hendrickx F."/>
            <person name="Kostanjsek R."/>
            <person name="Horn M."/>
        </authorList>
    </citation>
    <scope>NUCLEOTIDE SEQUENCE [LARGE SCALE GENOMIC DNA]</scope>
    <source>
        <strain evidence="16">W744xW776</strain>
    </source>
</reference>
<evidence type="ECO:0000256" key="10">
    <source>
        <dbReference type="ARBA" id="ARBA00023157"/>
    </source>
</evidence>
<sequence length="466" mass="49928">MDQKKYDIAIIGTGPGGYVAAIKLSQEGKKICLIEKQFLGGTCLNVGCIPTKTLLSHADLLHRMTHAAEFGIELGSVRLNYTKMKQRKDSVVEKMRKGLQGLLQSNHITVIQGQAEFISPKELKITGKEDCKIEAEQIIIATGSEPLDIPSIPCDHQLVCNSTSVLELTELPKTLVIVGGGYIGCEFASLFADLKVKVIILEALDSIVINQGKSISDALTLAFHKKGIEIQTNVKVVGIDKQESGLRIRLEDGKELFGDKALIAIGRKLVSNGLGLEKIGVVLDQKGAIVVNEKMQTNVDGIYAIGDVTGKNLLAHVASHQGIIAADNILGKTTEMHYNAIPAVIFTNPEIAMVGMTFEEAEKAGFAPIIGKFPFQALGKAVASAETDGFTQIIIDKSTGQILGAQVVGSEASALIAEMGLAIAQELTLDCIIDTIHAHPTLPEAWHEAALLANETPLHLPPKRKS</sequence>
<evidence type="ECO:0000256" key="8">
    <source>
        <dbReference type="ARBA" id="ARBA00023002"/>
    </source>
</evidence>
<organism evidence="16 17">
    <name type="scientific">Candidatus Rhabdochlamydia oedothoracis</name>
    <dbReference type="NCBI Taxonomy" id="2720720"/>
    <lineage>
        <taxon>Bacteria</taxon>
        <taxon>Pseudomonadati</taxon>
        <taxon>Chlamydiota</taxon>
        <taxon>Chlamydiia</taxon>
        <taxon>Parachlamydiales</taxon>
        <taxon>Candidatus Rhabdochlamydiaceae</taxon>
        <taxon>Candidatus Rhabdochlamydia</taxon>
    </lineage>
</organism>
<dbReference type="InterPro" id="IPR006258">
    <property type="entry name" value="Lipoamide_DH"/>
</dbReference>
<evidence type="ECO:0000256" key="9">
    <source>
        <dbReference type="ARBA" id="ARBA00023027"/>
    </source>
</evidence>
<dbReference type="PRINTS" id="PR00368">
    <property type="entry name" value="FADPNR"/>
</dbReference>
<evidence type="ECO:0000256" key="5">
    <source>
        <dbReference type="ARBA" id="ARBA00022490"/>
    </source>
</evidence>
<dbReference type="InterPro" id="IPR004099">
    <property type="entry name" value="Pyr_nucl-diS_OxRdtase_dimer"/>
</dbReference>
<gene>
    <name evidence="16" type="ORF">RHABOEDO_000043</name>
</gene>
<keyword evidence="7 13" id="KW-0274">FAD</keyword>
<dbReference type="SUPFAM" id="SSF51905">
    <property type="entry name" value="FAD/NAD(P)-binding domain"/>
    <property type="match status" value="1"/>
</dbReference>
<dbReference type="PIRSF" id="PIRSF000350">
    <property type="entry name" value="Mercury_reductase_MerA"/>
    <property type="match status" value="1"/>
</dbReference>
<dbReference type="InterPro" id="IPR050151">
    <property type="entry name" value="Class-I_Pyr_Nuc-Dis_Oxidored"/>
</dbReference>
<feature type="domain" description="FAD/NAD(P)-binding" evidence="15">
    <location>
        <begin position="6"/>
        <end position="322"/>
    </location>
</feature>
<evidence type="ECO:0000256" key="6">
    <source>
        <dbReference type="ARBA" id="ARBA00022630"/>
    </source>
</evidence>
<keyword evidence="11 13" id="KW-0676">Redox-active center</keyword>
<proteinExistence type="inferred from homology"/>
<dbReference type="PRINTS" id="PR00411">
    <property type="entry name" value="PNDRDTASEI"/>
</dbReference>
<dbReference type="EMBL" id="CP075587">
    <property type="protein sequence ID" value="QYF47970.1"/>
    <property type="molecule type" value="Genomic_DNA"/>
</dbReference>
<dbReference type="RefSeq" id="WP_215216730.1">
    <property type="nucleotide sequence ID" value="NZ_CP075587.1"/>
</dbReference>
<dbReference type="InterPro" id="IPR036188">
    <property type="entry name" value="FAD/NAD-bd_sf"/>
</dbReference>
<dbReference type="PANTHER" id="PTHR22912:SF217">
    <property type="entry name" value="DIHYDROLIPOYL DEHYDROGENASE"/>
    <property type="match status" value="1"/>
</dbReference>
<evidence type="ECO:0000256" key="7">
    <source>
        <dbReference type="ARBA" id="ARBA00022827"/>
    </source>
</evidence>
<comment type="catalytic activity">
    <reaction evidence="12 13">
        <text>N(6)-[(R)-dihydrolipoyl]-L-lysyl-[protein] + NAD(+) = N(6)-[(R)-lipoyl]-L-lysyl-[protein] + NADH + H(+)</text>
        <dbReference type="Rhea" id="RHEA:15045"/>
        <dbReference type="Rhea" id="RHEA-COMP:10474"/>
        <dbReference type="Rhea" id="RHEA-COMP:10475"/>
        <dbReference type="ChEBI" id="CHEBI:15378"/>
        <dbReference type="ChEBI" id="CHEBI:57540"/>
        <dbReference type="ChEBI" id="CHEBI:57945"/>
        <dbReference type="ChEBI" id="CHEBI:83099"/>
        <dbReference type="ChEBI" id="CHEBI:83100"/>
        <dbReference type="EC" id="1.8.1.4"/>
    </reaction>
</comment>
<evidence type="ECO:0000313" key="16">
    <source>
        <dbReference type="EMBL" id="QYF47970.1"/>
    </source>
</evidence>
<dbReference type="Gene3D" id="3.30.390.30">
    <property type="match status" value="1"/>
</dbReference>
<keyword evidence="10" id="KW-1015">Disulfide bond</keyword>
<evidence type="ECO:0000313" key="17">
    <source>
        <dbReference type="Proteomes" id="UP000826014"/>
    </source>
</evidence>
<keyword evidence="6 13" id="KW-0285">Flavoprotein</keyword>
<comment type="subcellular location">
    <subcellularLocation>
        <location evidence="1">Cytoplasm</location>
    </subcellularLocation>
</comment>
<dbReference type="Pfam" id="PF07992">
    <property type="entry name" value="Pyr_redox_2"/>
    <property type="match status" value="1"/>
</dbReference>
<keyword evidence="17" id="KW-1185">Reference proteome</keyword>
<comment type="cofactor">
    <cofactor evidence="13">
        <name>FAD</name>
        <dbReference type="ChEBI" id="CHEBI:57692"/>
    </cofactor>
    <text evidence="13">Binds 1 FAD per subunit.</text>
</comment>
<name>A0ABX8UYD1_9BACT</name>
<dbReference type="InterPro" id="IPR012999">
    <property type="entry name" value="Pyr_OxRdtase_I_AS"/>
</dbReference>
<evidence type="ECO:0000256" key="11">
    <source>
        <dbReference type="ARBA" id="ARBA00023284"/>
    </source>
</evidence>
<comment type="miscellaneous">
    <text evidence="13">The active site is a redox-active disulfide bond.</text>
</comment>
<dbReference type="InterPro" id="IPR016156">
    <property type="entry name" value="FAD/NAD-linked_Rdtase_dimer_sf"/>
</dbReference>
<feature type="domain" description="Pyridine nucleotide-disulphide oxidoreductase dimerisation" evidence="14">
    <location>
        <begin position="341"/>
        <end position="450"/>
    </location>
</feature>
<dbReference type="InterPro" id="IPR023753">
    <property type="entry name" value="FAD/NAD-binding_dom"/>
</dbReference>
<keyword evidence="8 13" id="KW-0560">Oxidoreductase</keyword>
<comment type="similarity">
    <text evidence="2 13">Belongs to the class-I pyridine nucleotide-disulfide oxidoreductase family.</text>
</comment>
<dbReference type="EC" id="1.8.1.4" evidence="3 13"/>
<evidence type="ECO:0000259" key="14">
    <source>
        <dbReference type="Pfam" id="PF02852"/>
    </source>
</evidence>
<dbReference type="GO" id="GO:0004148">
    <property type="term" value="F:dihydrolipoyl dehydrogenase (NADH) activity"/>
    <property type="evidence" value="ECO:0007669"/>
    <property type="project" value="UniProtKB-EC"/>
</dbReference>
<dbReference type="Proteomes" id="UP000826014">
    <property type="component" value="Chromosome"/>
</dbReference>
<dbReference type="PROSITE" id="PS00076">
    <property type="entry name" value="PYRIDINE_REDOX_1"/>
    <property type="match status" value="1"/>
</dbReference>
<evidence type="ECO:0000256" key="3">
    <source>
        <dbReference type="ARBA" id="ARBA00012608"/>
    </source>
</evidence>
<keyword evidence="9 13" id="KW-0520">NAD</keyword>
<dbReference type="InterPro" id="IPR001100">
    <property type="entry name" value="Pyr_nuc-diS_OxRdtase"/>
</dbReference>
<protein>
    <recommendedName>
        <fullName evidence="4 13">Dihydrolipoyl dehydrogenase</fullName>
        <ecNumber evidence="3 13">1.8.1.4</ecNumber>
    </recommendedName>
</protein>
<evidence type="ECO:0000256" key="4">
    <source>
        <dbReference type="ARBA" id="ARBA00016961"/>
    </source>
</evidence>
<dbReference type="NCBIfam" id="TIGR01350">
    <property type="entry name" value="lipoamide_DH"/>
    <property type="match status" value="1"/>
</dbReference>
<accession>A0ABX8UYD1</accession>
<evidence type="ECO:0000256" key="2">
    <source>
        <dbReference type="ARBA" id="ARBA00007532"/>
    </source>
</evidence>
<evidence type="ECO:0000259" key="15">
    <source>
        <dbReference type="Pfam" id="PF07992"/>
    </source>
</evidence>
<dbReference type="Gene3D" id="3.50.50.60">
    <property type="entry name" value="FAD/NAD(P)-binding domain"/>
    <property type="match status" value="2"/>
</dbReference>
<evidence type="ECO:0000256" key="1">
    <source>
        <dbReference type="ARBA" id="ARBA00004496"/>
    </source>
</evidence>
<dbReference type="Pfam" id="PF02852">
    <property type="entry name" value="Pyr_redox_dim"/>
    <property type="match status" value="1"/>
</dbReference>
<evidence type="ECO:0000256" key="12">
    <source>
        <dbReference type="ARBA" id="ARBA00049187"/>
    </source>
</evidence>
<evidence type="ECO:0000256" key="13">
    <source>
        <dbReference type="RuleBase" id="RU003692"/>
    </source>
</evidence>